<dbReference type="GO" id="GO:0019843">
    <property type="term" value="F:rRNA binding"/>
    <property type="evidence" value="ECO:0007669"/>
    <property type="project" value="UniProtKB-KW"/>
</dbReference>
<evidence type="ECO:0000256" key="2">
    <source>
        <dbReference type="ARBA" id="ARBA00004496"/>
    </source>
</evidence>
<dbReference type="Pfam" id="PF00035">
    <property type="entry name" value="dsrm"/>
    <property type="match status" value="1"/>
</dbReference>
<comment type="catalytic activity">
    <reaction evidence="1 15">
        <text>Endonucleolytic cleavage to 5'-phosphomonoester.</text>
        <dbReference type="EC" id="3.1.26.3"/>
    </reaction>
</comment>
<feature type="domain" description="RNase III" evidence="17">
    <location>
        <begin position="20"/>
        <end position="142"/>
    </location>
</feature>
<dbReference type="EMBL" id="JAFLCK010000001">
    <property type="protein sequence ID" value="MBN8658885.1"/>
    <property type="molecule type" value="Genomic_DNA"/>
</dbReference>
<evidence type="ECO:0000256" key="4">
    <source>
        <dbReference type="ARBA" id="ARBA00011738"/>
    </source>
</evidence>
<dbReference type="SUPFAM" id="SSF69065">
    <property type="entry name" value="RNase III domain-like"/>
    <property type="match status" value="1"/>
</dbReference>
<reference evidence="18" key="1">
    <citation type="submission" date="2021-02" db="EMBL/GenBank/DDBJ databases">
        <title>Genome-Resolved Metagenomics of a Microbial Community Performing Photosynthetic Biological Nutrient Removal.</title>
        <authorList>
            <person name="Mcdaniel E.A."/>
        </authorList>
    </citation>
    <scope>NUCLEOTIDE SEQUENCE</scope>
    <source>
        <strain evidence="18">UWPOB_OBS1</strain>
    </source>
</reference>
<evidence type="ECO:0000256" key="1">
    <source>
        <dbReference type="ARBA" id="ARBA00000109"/>
    </source>
</evidence>
<dbReference type="SMART" id="SM00535">
    <property type="entry name" value="RIBOc"/>
    <property type="match status" value="1"/>
</dbReference>
<evidence type="ECO:0000256" key="14">
    <source>
        <dbReference type="ARBA" id="ARBA00022884"/>
    </source>
</evidence>
<evidence type="ECO:0000256" key="13">
    <source>
        <dbReference type="ARBA" id="ARBA00022842"/>
    </source>
</evidence>
<dbReference type="SMART" id="SM00358">
    <property type="entry name" value="DSRM"/>
    <property type="match status" value="1"/>
</dbReference>
<evidence type="ECO:0000313" key="18">
    <source>
        <dbReference type="EMBL" id="MBN8658885.1"/>
    </source>
</evidence>
<keyword evidence="8 15" id="KW-0819">tRNA processing</keyword>
<keyword evidence="7 15" id="KW-0507">mRNA processing</keyword>
<dbReference type="EC" id="3.1.26.3" evidence="15"/>
<comment type="caution">
    <text evidence="18">The sequence shown here is derived from an EMBL/GenBank/DDBJ whole genome shotgun (WGS) entry which is preliminary data.</text>
</comment>
<evidence type="ECO:0000259" key="16">
    <source>
        <dbReference type="PROSITE" id="PS50137"/>
    </source>
</evidence>
<feature type="binding site" evidence="15">
    <location>
        <position position="60"/>
    </location>
    <ligand>
        <name>Mg(2+)</name>
        <dbReference type="ChEBI" id="CHEBI:18420"/>
    </ligand>
</feature>
<keyword evidence="6 15" id="KW-0698">rRNA processing</keyword>
<evidence type="ECO:0000256" key="15">
    <source>
        <dbReference type="HAMAP-Rule" id="MF_00104"/>
    </source>
</evidence>
<keyword evidence="9 15" id="KW-0540">Nuclease</keyword>
<comment type="caution">
    <text evidence="15">Lacks conserved residue(s) required for the propagation of feature annotation.</text>
</comment>
<keyword evidence="5 15" id="KW-0963">Cytoplasm</keyword>
<dbReference type="Pfam" id="PF14622">
    <property type="entry name" value="Ribonucleas_3_3"/>
    <property type="match status" value="1"/>
</dbReference>
<dbReference type="AlphaFoldDB" id="A0A8J7TJR0"/>
<dbReference type="InterPro" id="IPR011907">
    <property type="entry name" value="RNase_III"/>
</dbReference>
<dbReference type="FunFam" id="3.30.160.20:FF:000003">
    <property type="entry name" value="Ribonuclease 3"/>
    <property type="match status" value="1"/>
</dbReference>
<feature type="binding site" evidence="15">
    <location>
        <position position="131"/>
    </location>
    <ligand>
        <name>Mg(2+)</name>
        <dbReference type="ChEBI" id="CHEBI:18420"/>
    </ligand>
</feature>
<evidence type="ECO:0000256" key="9">
    <source>
        <dbReference type="ARBA" id="ARBA00022722"/>
    </source>
</evidence>
<dbReference type="GO" id="GO:0042802">
    <property type="term" value="F:identical protein binding"/>
    <property type="evidence" value="ECO:0007669"/>
    <property type="project" value="UniProtKB-ARBA"/>
</dbReference>
<evidence type="ECO:0000256" key="11">
    <source>
        <dbReference type="ARBA" id="ARBA00022759"/>
    </source>
</evidence>
<keyword evidence="15" id="KW-0699">rRNA-binding</keyword>
<evidence type="ECO:0000256" key="5">
    <source>
        <dbReference type="ARBA" id="ARBA00022490"/>
    </source>
</evidence>
<comment type="function">
    <text evidence="15">Digests double-stranded RNA. Involved in the processing of primary rRNA transcript to yield the immediate precursors to the large and small rRNAs (23S and 16S). Processes some mRNAs, and tRNAs when they are encoded in the rRNA operon. Processes pre-crRNA and tracrRNA of type II CRISPR loci if present in the organism.</text>
</comment>
<dbReference type="PROSITE" id="PS50137">
    <property type="entry name" value="DS_RBD"/>
    <property type="match status" value="1"/>
</dbReference>
<dbReference type="GO" id="GO:0046872">
    <property type="term" value="F:metal ion binding"/>
    <property type="evidence" value="ECO:0007669"/>
    <property type="project" value="UniProtKB-KW"/>
</dbReference>
<dbReference type="PROSITE" id="PS50142">
    <property type="entry name" value="RNASE_3_2"/>
    <property type="match status" value="1"/>
</dbReference>
<dbReference type="NCBIfam" id="TIGR02191">
    <property type="entry name" value="RNaseIII"/>
    <property type="match status" value="1"/>
</dbReference>
<evidence type="ECO:0000256" key="7">
    <source>
        <dbReference type="ARBA" id="ARBA00022664"/>
    </source>
</evidence>
<gene>
    <name evidence="15 18" type="primary">rnc</name>
    <name evidence="18" type="ORF">J0M35_00870</name>
</gene>
<evidence type="ECO:0000259" key="17">
    <source>
        <dbReference type="PROSITE" id="PS50142"/>
    </source>
</evidence>
<dbReference type="CDD" id="cd10845">
    <property type="entry name" value="DSRM_RNAse_III_family"/>
    <property type="match status" value="1"/>
</dbReference>
<keyword evidence="14 15" id="KW-0694">RNA-binding</keyword>
<comment type="cofactor">
    <cofactor evidence="15">
        <name>Mg(2+)</name>
        <dbReference type="ChEBI" id="CHEBI:18420"/>
    </cofactor>
</comment>
<feature type="active site" evidence="15">
    <location>
        <position position="131"/>
    </location>
</feature>
<dbReference type="GO" id="GO:0004525">
    <property type="term" value="F:ribonuclease III activity"/>
    <property type="evidence" value="ECO:0007669"/>
    <property type="project" value="UniProtKB-UniRule"/>
</dbReference>
<dbReference type="PANTHER" id="PTHR11207:SF0">
    <property type="entry name" value="RIBONUCLEASE 3"/>
    <property type="match status" value="1"/>
</dbReference>
<evidence type="ECO:0000256" key="10">
    <source>
        <dbReference type="ARBA" id="ARBA00022723"/>
    </source>
</evidence>
<dbReference type="GO" id="GO:0006364">
    <property type="term" value="P:rRNA processing"/>
    <property type="evidence" value="ECO:0007669"/>
    <property type="project" value="UniProtKB-UniRule"/>
</dbReference>
<name>A0A8J7TJR0_9BACT</name>
<keyword evidence="11 15" id="KW-0255">Endonuclease</keyword>
<dbReference type="InterPro" id="IPR036389">
    <property type="entry name" value="RNase_III_sf"/>
</dbReference>
<comment type="subunit">
    <text evidence="4 15">Homodimer.</text>
</comment>
<dbReference type="InterPro" id="IPR014720">
    <property type="entry name" value="dsRBD_dom"/>
</dbReference>
<dbReference type="FunFam" id="1.10.1520.10:FF:000001">
    <property type="entry name" value="Ribonuclease 3"/>
    <property type="match status" value="1"/>
</dbReference>
<dbReference type="Gene3D" id="3.30.160.20">
    <property type="match status" value="1"/>
</dbReference>
<dbReference type="Proteomes" id="UP000664277">
    <property type="component" value="Unassembled WGS sequence"/>
</dbReference>
<keyword evidence="10 15" id="KW-0479">Metal-binding</keyword>
<dbReference type="Gene3D" id="1.10.1520.10">
    <property type="entry name" value="Ribonuclease III domain"/>
    <property type="match status" value="1"/>
</dbReference>
<dbReference type="GO" id="GO:0010468">
    <property type="term" value="P:regulation of gene expression"/>
    <property type="evidence" value="ECO:0007669"/>
    <property type="project" value="TreeGrafter"/>
</dbReference>
<feature type="active site" evidence="15">
    <location>
        <position position="64"/>
    </location>
</feature>
<protein>
    <recommendedName>
        <fullName evidence="15">Ribonuclease 3</fullName>
        <ecNumber evidence="15">3.1.26.3</ecNumber>
    </recommendedName>
    <alternativeName>
        <fullName evidence="15">Ribonuclease III</fullName>
        <shortName evidence="15">RNase III</shortName>
    </alternativeName>
</protein>
<comment type="similarity">
    <text evidence="3">Belongs to the ribonuclease III family.</text>
</comment>
<feature type="domain" description="DRBM" evidence="16">
    <location>
        <begin position="169"/>
        <end position="238"/>
    </location>
</feature>
<dbReference type="GO" id="GO:0003725">
    <property type="term" value="F:double-stranded RNA binding"/>
    <property type="evidence" value="ECO:0007669"/>
    <property type="project" value="TreeGrafter"/>
</dbReference>
<comment type="subcellular location">
    <subcellularLocation>
        <location evidence="2 15">Cytoplasm</location>
    </subcellularLocation>
</comment>
<dbReference type="InterPro" id="IPR000999">
    <property type="entry name" value="RNase_III_dom"/>
</dbReference>
<dbReference type="GO" id="GO:0008033">
    <property type="term" value="P:tRNA processing"/>
    <property type="evidence" value="ECO:0007669"/>
    <property type="project" value="UniProtKB-KW"/>
</dbReference>
<proteinExistence type="inferred from homology"/>
<evidence type="ECO:0000313" key="19">
    <source>
        <dbReference type="Proteomes" id="UP000664277"/>
    </source>
</evidence>
<keyword evidence="12 15" id="KW-0378">Hydrolase</keyword>
<dbReference type="PANTHER" id="PTHR11207">
    <property type="entry name" value="RIBONUCLEASE III"/>
    <property type="match status" value="1"/>
</dbReference>
<evidence type="ECO:0000256" key="6">
    <source>
        <dbReference type="ARBA" id="ARBA00022552"/>
    </source>
</evidence>
<evidence type="ECO:0000256" key="12">
    <source>
        <dbReference type="ARBA" id="ARBA00022801"/>
    </source>
</evidence>
<keyword evidence="13 15" id="KW-0460">Magnesium</keyword>
<organism evidence="18 19">
    <name type="scientific">Candidatus Obscuribacter phosphatis</name>
    <dbReference type="NCBI Taxonomy" id="1906157"/>
    <lineage>
        <taxon>Bacteria</taxon>
        <taxon>Bacillati</taxon>
        <taxon>Candidatus Melainabacteria</taxon>
        <taxon>Candidatus Obscuribacterales</taxon>
        <taxon>Candidatus Obscuribacteraceae</taxon>
        <taxon>Candidatus Obscuribacter</taxon>
    </lineage>
</organism>
<dbReference type="GO" id="GO:0006397">
    <property type="term" value="P:mRNA processing"/>
    <property type="evidence" value="ECO:0007669"/>
    <property type="project" value="UniProtKB-UniRule"/>
</dbReference>
<dbReference type="CDD" id="cd00593">
    <property type="entry name" value="RIBOc"/>
    <property type="match status" value="1"/>
</dbReference>
<dbReference type="SUPFAM" id="SSF54768">
    <property type="entry name" value="dsRNA-binding domain-like"/>
    <property type="match status" value="1"/>
</dbReference>
<dbReference type="GO" id="GO:0005737">
    <property type="term" value="C:cytoplasm"/>
    <property type="evidence" value="ECO:0007669"/>
    <property type="project" value="UniProtKB-SubCell"/>
</dbReference>
<sequence>MNSSGNQAGASPSPKRLKEIDQLCSRLGVTCGRMGLVHEALTHSSAAKEMPGAKDNERLEFFGDAVLRFVVSEYLLERFPEYDEGKLTELRSVIVSDKVLAEIAQNMGLSKFILLGQKVQMRPSIMAQALEALIGAIYQDLGLFHVQGLVVRLFGDATTIADRDEVKDNFKAQLQEFTQARGQGLPSYQVLETEGPPHEPTFKVSVEIAGETIASASGKSKKAAEQEAARLAYEKVMPKK</sequence>
<accession>A0A8J7TJR0</accession>
<evidence type="ECO:0000256" key="3">
    <source>
        <dbReference type="ARBA" id="ARBA00010183"/>
    </source>
</evidence>
<dbReference type="HAMAP" id="MF_00104">
    <property type="entry name" value="RNase_III"/>
    <property type="match status" value="1"/>
</dbReference>
<evidence type="ECO:0000256" key="8">
    <source>
        <dbReference type="ARBA" id="ARBA00022694"/>
    </source>
</evidence>